<dbReference type="AlphaFoldDB" id="A0AAD3R117"/>
<reference evidence="2" key="1">
    <citation type="submission" date="2022-08" db="EMBL/GenBank/DDBJ databases">
        <title>Genome sequencing of akame (Lates japonicus).</title>
        <authorList>
            <person name="Hashiguchi Y."/>
            <person name="Takahashi H."/>
        </authorList>
    </citation>
    <scope>NUCLEOTIDE SEQUENCE</scope>
    <source>
        <strain evidence="2">Kochi</strain>
    </source>
</reference>
<evidence type="ECO:0000313" key="3">
    <source>
        <dbReference type="Proteomes" id="UP001279410"/>
    </source>
</evidence>
<evidence type="ECO:0000256" key="1">
    <source>
        <dbReference type="SAM" id="MobiDB-lite"/>
    </source>
</evidence>
<name>A0AAD3R117_LATJO</name>
<dbReference type="EMBL" id="BRZM01003693">
    <property type="protein sequence ID" value="GLD51573.1"/>
    <property type="molecule type" value="Genomic_DNA"/>
</dbReference>
<comment type="caution">
    <text evidence="2">The sequence shown here is derived from an EMBL/GenBank/DDBJ whole genome shotgun (WGS) entry which is preliminary data.</text>
</comment>
<feature type="region of interest" description="Disordered" evidence="1">
    <location>
        <begin position="40"/>
        <end position="138"/>
    </location>
</feature>
<proteinExistence type="predicted"/>
<keyword evidence="3" id="KW-1185">Reference proteome</keyword>
<feature type="compositionally biased region" description="Basic and acidic residues" evidence="1">
    <location>
        <begin position="97"/>
        <end position="111"/>
    </location>
</feature>
<sequence length="138" mass="15176">METGVNHHYNLCCAQVNSRVIKASRVKICDSEIKLDPNTADVKLGACQDDSKTPNASEDDAKLNVSEDDTKKSDASEDNTKKLDASEDSTNLDVFEDDSKKPGASEDETKQMKPPSSFTPDLQTESTRVSYRFRCPGP</sequence>
<gene>
    <name evidence="2" type="ORF">AKAME5_002813300</name>
</gene>
<feature type="compositionally biased region" description="Polar residues" evidence="1">
    <location>
        <begin position="114"/>
        <end position="129"/>
    </location>
</feature>
<dbReference type="Proteomes" id="UP001279410">
    <property type="component" value="Unassembled WGS sequence"/>
</dbReference>
<feature type="compositionally biased region" description="Basic and acidic residues" evidence="1">
    <location>
        <begin position="68"/>
        <end position="85"/>
    </location>
</feature>
<evidence type="ECO:0000313" key="2">
    <source>
        <dbReference type="EMBL" id="GLD51573.1"/>
    </source>
</evidence>
<organism evidence="2 3">
    <name type="scientific">Lates japonicus</name>
    <name type="common">Japanese lates</name>
    <dbReference type="NCBI Taxonomy" id="270547"/>
    <lineage>
        <taxon>Eukaryota</taxon>
        <taxon>Metazoa</taxon>
        <taxon>Chordata</taxon>
        <taxon>Craniata</taxon>
        <taxon>Vertebrata</taxon>
        <taxon>Euteleostomi</taxon>
        <taxon>Actinopterygii</taxon>
        <taxon>Neopterygii</taxon>
        <taxon>Teleostei</taxon>
        <taxon>Neoteleostei</taxon>
        <taxon>Acanthomorphata</taxon>
        <taxon>Carangaria</taxon>
        <taxon>Carangaria incertae sedis</taxon>
        <taxon>Centropomidae</taxon>
        <taxon>Lates</taxon>
    </lineage>
</organism>
<accession>A0AAD3R117</accession>
<protein>
    <submittedName>
        <fullName evidence="2">Caspase recruitment domain-containing protein 8-like protein</fullName>
    </submittedName>
</protein>
<feature type="non-terminal residue" evidence="2">
    <location>
        <position position="1"/>
    </location>
</feature>